<feature type="compositionally biased region" description="Low complexity" evidence="1">
    <location>
        <begin position="89"/>
        <end position="102"/>
    </location>
</feature>
<dbReference type="InterPro" id="IPR006615">
    <property type="entry name" value="Pept_C19_DUSP"/>
</dbReference>
<dbReference type="SUPFAM" id="SSF143791">
    <property type="entry name" value="DUSP-like"/>
    <property type="match status" value="1"/>
</dbReference>
<accession>A0ABQ7GCV7</accession>
<feature type="compositionally biased region" description="Basic and acidic residues" evidence="1">
    <location>
        <begin position="216"/>
        <end position="230"/>
    </location>
</feature>
<dbReference type="Proteomes" id="UP000815325">
    <property type="component" value="Unassembled WGS sequence"/>
</dbReference>
<reference evidence="3" key="1">
    <citation type="submission" date="2017-08" db="EMBL/GenBank/DDBJ databases">
        <authorList>
            <person name="Polle J.E."/>
            <person name="Barry K."/>
            <person name="Cushman J."/>
            <person name="Schmutz J."/>
            <person name="Tran D."/>
            <person name="Hathwaick L.T."/>
            <person name="Yim W.C."/>
            <person name="Jenkins J."/>
            <person name="Mckie-Krisberg Z.M."/>
            <person name="Prochnik S."/>
            <person name="Lindquist E."/>
            <person name="Dockter R.B."/>
            <person name="Adam C."/>
            <person name="Molina H."/>
            <person name="Bunkerborg J."/>
            <person name="Jin E."/>
            <person name="Buchheim M."/>
            <person name="Magnuson J."/>
        </authorList>
    </citation>
    <scope>NUCLEOTIDE SEQUENCE</scope>
    <source>
        <strain evidence="3">CCAP 19/18</strain>
    </source>
</reference>
<keyword evidence="4" id="KW-1185">Reference proteome</keyword>
<evidence type="ECO:0000313" key="3">
    <source>
        <dbReference type="EMBL" id="KAF5832456.1"/>
    </source>
</evidence>
<evidence type="ECO:0000256" key="1">
    <source>
        <dbReference type="SAM" id="MobiDB-lite"/>
    </source>
</evidence>
<dbReference type="InterPro" id="IPR035927">
    <property type="entry name" value="DUSP-like_sf"/>
</dbReference>
<feature type="region of interest" description="Disordered" evidence="1">
    <location>
        <begin position="211"/>
        <end position="230"/>
    </location>
</feature>
<feature type="region of interest" description="Disordered" evidence="1">
    <location>
        <begin position="89"/>
        <end position="197"/>
    </location>
</feature>
<evidence type="ECO:0000313" key="4">
    <source>
        <dbReference type="Proteomes" id="UP000815325"/>
    </source>
</evidence>
<dbReference type="PROSITE" id="PS51283">
    <property type="entry name" value="DUSP"/>
    <property type="match status" value="1"/>
</dbReference>
<feature type="domain" description="DUSP" evidence="2">
    <location>
        <begin position="226"/>
        <end position="315"/>
    </location>
</feature>
<protein>
    <recommendedName>
        <fullName evidence="2">DUSP domain-containing protein</fullName>
    </recommendedName>
</protein>
<feature type="compositionally biased region" description="Low complexity" evidence="1">
    <location>
        <begin position="149"/>
        <end position="162"/>
    </location>
</feature>
<sequence>MHILCAQNFQVLLDSEDTVDPGEDAMLVSRLWIQGWLKRKAGSISIDISPTSALACPHGNLVPNAKRMAVPRYLWHMLKGLWEQAAQEVTQKAQQQQQQQHQPNGGGTPEVLDLTDEAPAGGSDGKVQPAKGATGVQEEQEEGLKEHSQTAQPAASAAPSGAEVNGGRAVGDSSAPGSPRPTHAAPAAGAALVPPCPDFPSQTSIECPQCIQDQSRSAKESQRMKRGIDDERGLLPELSANILPALEVGPMYYLIPRPWLQQWQEYVGQKQRQRAAAIPRPRPLPLALQEVLCTCHPDSPMLCMRPPAVFAKRNK</sequence>
<dbReference type="EMBL" id="MU069871">
    <property type="protein sequence ID" value="KAF5832456.1"/>
    <property type="molecule type" value="Genomic_DNA"/>
</dbReference>
<proteinExistence type="predicted"/>
<organism evidence="3 4">
    <name type="scientific">Dunaliella salina</name>
    <name type="common">Green alga</name>
    <name type="synonym">Protococcus salinus</name>
    <dbReference type="NCBI Taxonomy" id="3046"/>
    <lineage>
        <taxon>Eukaryota</taxon>
        <taxon>Viridiplantae</taxon>
        <taxon>Chlorophyta</taxon>
        <taxon>core chlorophytes</taxon>
        <taxon>Chlorophyceae</taxon>
        <taxon>CS clade</taxon>
        <taxon>Chlamydomonadales</taxon>
        <taxon>Dunaliellaceae</taxon>
        <taxon>Dunaliella</taxon>
    </lineage>
</organism>
<feature type="compositionally biased region" description="Low complexity" evidence="1">
    <location>
        <begin position="180"/>
        <end position="193"/>
    </location>
</feature>
<name>A0ABQ7GCV7_DUNSA</name>
<comment type="caution">
    <text evidence="3">The sequence shown here is derived from an EMBL/GenBank/DDBJ whole genome shotgun (WGS) entry which is preliminary data.</text>
</comment>
<gene>
    <name evidence="3" type="ORF">DUNSADRAFT_11623</name>
</gene>
<evidence type="ECO:0000259" key="2">
    <source>
        <dbReference type="PROSITE" id="PS51283"/>
    </source>
</evidence>